<evidence type="ECO:0000256" key="2">
    <source>
        <dbReference type="SAM" id="MobiDB-lite"/>
    </source>
</evidence>
<dbReference type="InterPro" id="IPR020901">
    <property type="entry name" value="Prtase_inh_Kunz-CS"/>
</dbReference>
<dbReference type="InterPro" id="IPR002223">
    <property type="entry name" value="Kunitz_BPTI"/>
</dbReference>
<dbReference type="Pfam" id="PF00014">
    <property type="entry name" value="Kunitz_BPTI"/>
    <property type="match status" value="1"/>
</dbReference>
<reference evidence="5 6" key="1">
    <citation type="submission" date="2015-09" db="EMBL/GenBank/DDBJ databases">
        <title>Sorangium comparison.</title>
        <authorList>
            <person name="Zaburannyi N."/>
            <person name="Bunk B."/>
            <person name="Overmann J."/>
            <person name="Mueller R."/>
        </authorList>
    </citation>
    <scope>NUCLEOTIDE SEQUENCE [LARGE SCALE GENOMIC DNA]</scope>
    <source>
        <strain evidence="5 6">So ce26</strain>
    </source>
</reference>
<dbReference type="PROSITE" id="PS51257">
    <property type="entry name" value="PROKAR_LIPOPROTEIN"/>
    <property type="match status" value="1"/>
</dbReference>
<dbReference type="PROSITE" id="PS50279">
    <property type="entry name" value="BPTI_KUNITZ_2"/>
    <property type="match status" value="1"/>
</dbReference>
<dbReference type="SMART" id="SM00131">
    <property type="entry name" value="KU"/>
    <property type="match status" value="1"/>
</dbReference>
<evidence type="ECO:0000259" key="4">
    <source>
        <dbReference type="PROSITE" id="PS50279"/>
    </source>
</evidence>
<dbReference type="FunFam" id="4.10.410.10:FF:000004">
    <property type="entry name" value="Tissue factor pathway inhibitor"/>
    <property type="match status" value="1"/>
</dbReference>
<feature type="chain" id="PRO_5014655884" description="BPTI/Kunitz inhibitor domain-containing protein" evidence="3">
    <location>
        <begin position="19"/>
        <end position="270"/>
    </location>
</feature>
<keyword evidence="1" id="KW-1015">Disulfide bond</keyword>
<dbReference type="GO" id="GO:0004867">
    <property type="term" value="F:serine-type endopeptidase inhibitor activity"/>
    <property type="evidence" value="ECO:0007669"/>
    <property type="project" value="InterPro"/>
</dbReference>
<feature type="domain" description="BPTI/Kunitz inhibitor" evidence="4">
    <location>
        <begin position="61"/>
        <end position="111"/>
    </location>
</feature>
<protein>
    <recommendedName>
        <fullName evidence="4">BPTI/Kunitz inhibitor domain-containing protein</fullName>
    </recommendedName>
</protein>
<dbReference type="CDD" id="cd00109">
    <property type="entry name" value="Kunitz-type"/>
    <property type="match status" value="1"/>
</dbReference>
<evidence type="ECO:0000313" key="6">
    <source>
        <dbReference type="Proteomes" id="UP000238348"/>
    </source>
</evidence>
<feature type="region of interest" description="Disordered" evidence="2">
    <location>
        <begin position="30"/>
        <end position="58"/>
    </location>
</feature>
<dbReference type="Proteomes" id="UP000238348">
    <property type="component" value="Chromosome"/>
</dbReference>
<dbReference type="EMBL" id="CP012673">
    <property type="protein sequence ID" value="AUX45043.1"/>
    <property type="molecule type" value="Genomic_DNA"/>
</dbReference>
<sequence>MVRRLSLGLGLFTSLLLAAGCGDAGDNGGSGGGGPGGGGSVAGSGGSVASSGTGGELPDRCTLPQETGPCDAAIPSYWHDPSTGECVQFTYGGCDGNENRFESLAACQEACQGTTPAMDVCAAPGDCVLAPPQCCASCDPVDASAFVAIHRDAVADFWNASGCGETACTPCQEVSEAERTAQYFAAACEGGRCVVVDVRESPLTECTQDADCALRDGVGCCESCDGRGIVALNQSADLGALVCPQELVACPPLRARVSGRNDGGVLGGQV</sequence>
<dbReference type="PRINTS" id="PR00759">
    <property type="entry name" value="BASICPTASE"/>
</dbReference>
<feature type="compositionally biased region" description="Gly residues" evidence="2">
    <location>
        <begin position="30"/>
        <end position="46"/>
    </location>
</feature>
<evidence type="ECO:0000313" key="5">
    <source>
        <dbReference type="EMBL" id="AUX45043.1"/>
    </source>
</evidence>
<dbReference type="InterPro" id="IPR051388">
    <property type="entry name" value="Serpin_venom_toxin"/>
</dbReference>
<organism evidence="5 6">
    <name type="scientific">Sorangium cellulosum</name>
    <name type="common">Polyangium cellulosum</name>
    <dbReference type="NCBI Taxonomy" id="56"/>
    <lineage>
        <taxon>Bacteria</taxon>
        <taxon>Pseudomonadati</taxon>
        <taxon>Myxococcota</taxon>
        <taxon>Polyangia</taxon>
        <taxon>Polyangiales</taxon>
        <taxon>Polyangiaceae</taxon>
        <taxon>Sorangium</taxon>
    </lineage>
</organism>
<accession>A0A2L0F0J1</accession>
<dbReference type="PANTHER" id="PTHR46751">
    <property type="entry name" value="EPPIN"/>
    <property type="match status" value="1"/>
</dbReference>
<evidence type="ECO:0000256" key="3">
    <source>
        <dbReference type="SAM" id="SignalP"/>
    </source>
</evidence>
<proteinExistence type="predicted"/>
<dbReference type="Gene3D" id="4.10.410.10">
    <property type="entry name" value="Pancreatic trypsin inhibitor Kunitz domain"/>
    <property type="match status" value="1"/>
</dbReference>
<dbReference type="PANTHER" id="PTHR46751:SF1">
    <property type="entry name" value="WAP FOUR-DISULFIDE CORE DOMAIN PROTEIN 6A"/>
    <property type="match status" value="1"/>
</dbReference>
<dbReference type="InterPro" id="IPR036880">
    <property type="entry name" value="Kunitz_BPTI_sf"/>
</dbReference>
<evidence type="ECO:0000256" key="1">
    <source>
        <dbReference type="ARBA" id="ARBA00023157"/>
    </source>
</evidence>
<dbReference type="PROSITE" id="PS00280">
    <property type="entry name" value="BPTI_KUNITZ_1"/>
    <property type="match status" value="1"/>
</dbReference>
<feature type="signal peptide" evidence="3">
    <location>
        <begin position="1"/>
        <end position="18"/>
    </location>
</feature>
<name>A0A2L0F0J1_SORCE</name>
<gene>
    <name evidence="5" type="ORF">SOCE26_065240</name>
</gene>
<dbReference type="SUPFAM" id="SSF57362">
    <property type="entry name" value="BPTI-like"/>
    <property type="match status" value="1"/>
</dbReference>
<dbReference type="AlphaFoldDB" id="A0A2L0F0J1"/>
<keyword evidence="3" id="KW-0732">Signal</keyword>